<sequence>MNRGEGEPCQRPWLDISGVGVRAGVYGSAIFVLFVGIYCLYLTTQYRDRRHTWARRALRNLPLLALGLCLHAYTFWHARYYGLTTYDTSVHVSLTWLIDLTALLIAFSNWLLSPLDLEPDTIVVAQLLPATMVLFSMGSLASNLAVIAQGKRTWSCTHYGSSAPYVTPVELDPRLLQGFIFTFDILIDHLMTILVPQVVHVTLGAALSAWVEQDGFHIPKEWSQRDMVADPLRTVARSSFKVIAVVQIGLLFLCTWATRNVRRVGWALAFCVMVCGGFMAALVYWTETVVGGIDRPKGIPSEELWRQRLAFSILVLPAVMMIPRLWLIPYIQSVVDGVDNDRKEE</sequence>
<evidence type="ECO:0000256" key="1">
    <source>
        <dbReference type="SAM" id="Phobius"/>
    </source>
</evidence>
<accession>A0A165CSS7</accession>
<dbReference type="AlphaFoldDB" id="A0A165CSS7"/>
<dbReference type="EMBL" id="KV424113">
    <property type="protein sequence ID" value="KZT51332.1"/>
    <property type="molecule type" value="Genomic_DNA"/>
</dbReference>
<protein>
    <submittedName>
        <fullName evidence="2">Uncharacterized protein</fullName>
    </submittedName>
</protein>
<evidence type="ECO:0000313" key="3">
    <source>
        <dbReference type="Proteomes" id="UP000076842"/>
    </source>
</evidence>
<dbReference type="OrthoDB" id="3351528at2759"/>
<evidence type="ECO:0000313" key="2">
    <source>
        <dbReference type="EMBL" id="KZT51332.1"/>
    </source>
</evidence>
<feature type="transmembrane region" description="Helical" evidence="1">
    <location>
        <begin position="23"/>
        <end position="42"/>
    </location>
</feature>
<name>A0A165CSS7_9BASI</name>
<feature type="transmembrane region" description="Helical" evidence="1">
    <location>
        <begin position="264"/>
        <end position="285"/>
    </location>
</feature>
<feature type="transmembrane region" description="Helical" evidence="1">
    <location>
        <begin position="124"/>
        <end position="148"/>
    </location>
</feature>
<dbReference type="InParanoid" id="A0A165CSS7"/>
<keyword evidence="1" id="KW-0812">Transmembrane</keyword>
<keyword evidence="3" id="KW-1185">Reference proteome</keyword>
<proteinExistence type="predicted"/>
<gene>
    <name evidence="2" type="ORF">CALCODRAFT_503681</name>
</gene>
<feature type="transmembrane region" description="Helical" evidence="1">
    <location>
        <begin position="305"/>
        <end position="327"/>
    </location>
</feature>
<reference evidence="2 3" key="1">
    <citation type="journal article" date="2016" name="Mol. Biol. Evol.">
        <title>Comparative Genomics of Early-Diverging Mushroom-Forming Fungi Provides Insights into the Origins of Lignocellulose Decay Capabilities.</title>
        <authorList>
            <person name="Nagy L.G."/>
            <person name="Riley R."/>
            <person name="Tritt A."/>
            <person name="Adam C."/>
            <person name="Daum C."/>
            <person name="Floudas D."/>
            <person name="Sun H."/>
            <person name="Yadav J.S."/>
            <person name="Pangilinan J."/>
            <person name="Larsson K.H."/>
            <person name="Matsuura K."/>
            <person name="Barry K."/>
            <person name="Labutti K."/>
            <person name="Kuo R."/>
            <person name="Ohm R.A."/>
            <person name="Bhattacharya S.S."/>
            <person name="Shirouzu T."/>
            <person name="Yoshinaga Y."/>
            <person name="Martin F.M."/>
            <person name="Grigoriev I.V."/>
            <person name="Hibbett D.S."/>
        </authorList>
    </citation>
    <scope>NUCLEOTIDE SEQUENCE [LARGE SCALE GENOMIC DNA]</scope>
    <source>
        <strain evidence="2 3">HHB12733</strain>
    </source>
</reference>
<organism evidence="2 3">
    <name type="scientific">Calocera cornea HHB12733</name>
    <dbReference type="NCBI Taxonomy" id="1353952"/>
    <lineage>
        <taxon>Eukaryota</taxon>
        <taxon>Fungi</taxon>
        <taxon>Dikarya</taxon>
        <taxon>Basidiomycota</taxon>
        <taxon>Agaricomycotina</taxon>
        <taxon>Dacrymycetes</taxon>
        <taxon>Dacrymycetales</taxon>
        <taxon>Dacrymycetaceae</taxon>
        <taxon>Calocera</taxon>
    </lineage>
</organism>
<keyword evidence="1" id="KW-0472">Membrane</keyword>
<dbReference type="Proteomes" id="UP000076842">
    <property type="component" value="Unassembled WGS sequence"/>
</dbReference>
<feature type="transmembrane region" description="Helical" evidence="1">
    <location>
        <begin position="94"/>
        <end position="112"/>
    </location>
</feature>
<keyword evidence="1" id="KW-1133">Transmembrane helix</keyword>